<keyword evidence="7" id="KW-0808">Transferase</keyword>
<evidence type="ECO:0000256" key="5">
    <source>
        <dbReference type="ARBA" id="ARBA00015043"/>
    </source>
</evidence>
<dbReference type="PANTHER" id="PTHR20531:SF1">
    <property type="entry name" value="N-ALPHA-ACETYLTRANSFERASE 40"/>
    <property type="match status" value="1"/>
</dbReference>
<name>A0ABR3S341_9PLEO</name>
<evidence type="ECO:0000259" key="13">
    <source>
        <dbReference type="PROSITE" id="PS51186"/>
    </source>
</evidence>
<comment type="subcellular location">
    <subcellularLocation>
        <location evidence="2">Cytoplasm</location>
    </subcellularLocation>
    <subcellularLocation>
        <location evidence="1">Nucleus</location>
    </subcellularLocation>
</comment>
<evidence type="ECO:0000256" key="11">
    <source>
        <dbReference type="ARBA" id="ARBA00049524"/>
    </source>
</evidence>
<dbReference type="PROSITE" id="PS51186">
    <property type="entry name" value="GNAT"/>
    <property type="match status" value="1"/>
</dbReference>
<dbReference type="Gene3D" id="3.40.630.30">
    <property type="match status" value="1"/>
</dbReference>
<evidence type="ECO:0000256" key="2">
    <source>
        <dbReference type="ARBA" id="ARBA00004496"/>
    </source>
</evidence>
<evidence type="ECO:0000256" key="3">
    <source>
        <dbReference type="ARBA" id="ARBA00008870"/>
    </source>
</evidence>
<feature type="region of interest" description="Disordered" evidence="12">
    <location>
        <begin position="1"/>
        <end position="55"/>
    </location>
</feature>
<sequence>MSPQKPSGLQPPPKPTSPPHNNADHESLRAERLQTAQDAQARTSTSTELTIPSRRINYDTPLEQRTAYIETHNAPAELYSYTFQQFVNLRFYPALLFEFKGSTKMSNSELAACFDLISKTSQQDYKSSSRGWDPDYKMEEMSDQEMVYLLVRQAEGYIGIEKAEEQESSEGHVGAILGFLSFKFEPEDEELKKMRPVQYIYEVHLDDRLRGQSLGGRMLQWAEGQARMVNISKMMLTVFTVNEGARRLYEREGFVKDELSPEDRVTRRKVIKADYIIMSKEL</sequence>
<evidence type="ECO:0000256" key="4">
    <source>
        <dbReference type="ARBA" id="ARBA00012950"/>
    </source>
</evidence>
<evidence type="ECO:0000313" key="14">
    <source>
        <dbReference type="EMBL" id="KAL1610923.1"/>
    </source>
</evidence>
<evidence type="ECO:0000256" key="9">
    <source>
        <dbReference type="ARBA" id="ARBA00023315"/>
    </source>
</evidence>
<evidence type="ECO:0000256" key="1">
    <source>
        <dbReference type="ARBA" id="ARBA00004123"/>
    </source>
</evidence>
<proteinExistence type="inferred from homology"/>
<dbReference type="EC" id="2.3.1.257" evidence="4"/>
<dbReference type="EMBL" id="JAKIXB020000002">
    <property type="protein sequence ID" value="KAL1610923.1"/>
    <property type="molecule type" value="Genomic_DNA"/>
</dbReference>
<dbReference type="PANTHER" id="PTHR20531">
    <property type="entry name" value="N-ALPHA-ACETYLTRANSFERASE 40"/>
    <property type="match status" value="1"/>
</dbReference>
<evidence type="ECO:0000256" key="12">
    <source>
        <dbReference type="SAM" id="MobiDB-lite"/>
    </source>
</evidence>
<comment type="catalytic activity">
    <reaction evidence="10">
        <text>N-terminal L-seryl-[histone H2A] + acetyl-CoA = N-terminal N(alpha)-acetyl-L-seryl-[histone H2A] + CoA + H(+)</text>
        <dbReference type="Rhea" id="RHEA:50600"/>
        <dbReference type="Rhea" id="RHEA-COMP:12742"/>
        <dbReference type="Rhea" id="RHEA-COMP:12744"/>
        <dbReference type="ChEBI" id="CHEBI:15378"/>
        <dbReference type="ChEBI" id="CHEBI:57287"/>
        <dbReference type="ChEBI" id="CHEBI:57288"/>
        <dbReference type="ChEBI" id="CHEBI:64738"/>
        <dbReference type="ChEBI" id="CHEBI:83690"/>
        <dbReference type="EC" id="2.3.1.257"/>
    </reaction>
</comment>
<dbReference type="InterPro" id="IPR016181">
    <property type="entry name" value="Acyl_CoA_acyltransferase"/>
</dbReference>
<comment type="catalytic activity">
    <reaction evidence="11">
        <text>N-terminal L-seryl-[histone H4] + acetyl-CoA = N-terminal N(alpha)-acetyl-L-seryl-[histone H4] + CoA + H(+)</text>
        <dbReference type="Rhea" id="RHEA:50596"/>
        <dbReference type="Rhea" id="RHEA-COMP:12740"/>
        <dbReference type="Rhea" id="RHEA-COMP:12743"/>
        <dbReference type="ChEBI" id="CHEBI:15378"/>
        <dbReference type="ChEBI" id="CHEBI:57287"/>
        <dbReference type="ChEBI" id="CHEBI:57288"/>
        <dbReference type="ChEBI" id="CHEBI:64738"/>
        <dbReference type="ChEBI" id="CHEBI:83690"/>
        <dbReference type="EC" id="2.3.1.257"/>
    </reaction>
</comment>
<gene>
    <name evidence="14" type="ORF">SLS59_000560</name>
</gene>
<dbReference type="Pfam" id="PF00583">
    <property type="entry name" value="Acetyltransf_1"/>
    <property type="match status" value="1"/>
</dbReference>
<protein>
    <recommendedName>
        <fullName evidence="5">N-alpha-acetyltransferase 40</fullName>
        <ecNumber evidence="4">2.3.1.257</ecNumber>
    </recommendedName>
</protein>
<evidence type="ECO:0000256" key="6">
    <source>
        <dbReference type="ARBA" id="ARBA00022490"/>
    </source>
</evidence>
<feature type="compositionally biased region" description="Basic and acidic residues" evidence="12">
    <location>
        <begin position="22"/>
        <end position="32"/>
    </location>
</feature>
<keyword evidence="6" id="KW-0963">Cytoplasm</keyword>
<keyword evidence="8" id="KW-0539">Nucleus</keyword>
<feature type="compositionally biased region" description="Pro residues" evidence="12">
    <location>
        <begin position="9"/>
        <end position="18"/>
    </location>
</feature>
<comment type="similarity">
    <text evidence="3">Belongs to the acetyltransferase family. NAA40 subfamily.</text>
</comment>
<dbReference type="CDD" id="cd04301">
    <property type="entry name" value="NAT_SF"/>
    <property type="match status" value="1"/>
</dbReference>
<feature type="compositionally biased region" description="Polar residues" evidence="12">
    <location>
        <begin position="34"/>
        <end position="50"/>
    </location>
</feature>
<reference evidence="14 15" key="1">
    <citation type="submission" date="2024-02" db="EMBL/GenBank/DDBJ databases">
        <title>De novo assembly and annotation of 12 fungi associated with fruit tree decline syndrome in Ontario, Canada.</title>
        <authorList>
            <person name="Sulman M."/>
            <person name="Ellouze W."/>
            <person name="Ilyukhin E."/>
        </authorList>
    </citation>
    <scope>NUCLEOTIDE SEQUENCE [LARGE SCALE GENOMIC DNA]</scope>
    <source>
        <strain evidence="14 15">M97-236</strain>
    </source>
</reference>
<dbReference type="InterPro" id="IPR000182">
    <property type="entry name" value="GNAT_dom"/>
</dbReference>
<evidence type="ECO:0000256" key="8">
    <source>
        <dbReference type="ARBA" id="ARBA00023242"/>
    </source>
</evidence>
<dbReference type="Proteomes" id="UP001521222">
    <property type="component" value="Unassembled WGS sequence"/>
</dbReference>
<dbReference type="SUPFAM" id="SSF55729">
    <property type="entry name" value="Acyl-CoA N-acyltransferases (Nat)"/>
    <property type="match status" value="1"/>
</dbReference>
<evidence type="ECO:0000256" key="7">
    <source>
        <dbReference type="ARBA" id="ARBA00022679"/>
    </source>
</evidence>
<feature type="domain" description="N-acetyltransferase" evidence="13">
    <location>
        <begin position="134"/>
        <end position="282"/>
    </location>
</feature>
<keyword evidence="9" id="KW-0012">Acyltransferase</keyword>
<evidence type="ECO:0000256" key="10">
    <source>
        <dbReference type="ARBA" id="ARBA00047821"/>
    </source>
</evidence>
<keyword evidence="15" id="KW-1185">Reference proteome</keyword>
<evidence type="ECO:0000313" key="15">
    <source>
        <dbReference type="Proteomes" id="UP001521222"/>
    </source>
</evidence>
<accession>A0ABR3S341</accession>
<comment type="caution">
    <text evidence="14">The sequence shown here is derived from an EMBL/GenBank/DDBJ whole genome shotgun (WGS) entry which is preliminary data.</text>
</comment>
<dbReference type="InterPro" id="IPR039949">
    <property type="entry name" value="NAA40"/>
</dbReference>
<organism evidence="14 15">
    <name type="scientific">Nothophoma quercina</name>
    <dbReference type="NCBI Taxonomy" id="749835"/>
    <lineage>
        <taxon>Eukaryota</taxon>
        <taxon>Fungi</taxon>
        <taxon>Dikarya</taxon>
        <taxon>Ascomycota</taxon>
        <taxon>Pezizomycotina</taxon>
        <taxon>Dothideomycetes</taxon>
        <taxon>Pleosporomycetidae</taxon>
        <taxon>Pleosporales</taxon>
        <taxon>Pleosporineae</taxon>
        <taxon>Didymellaceae</taxon>
        <taxon>Nothophoma</taxon>
    </lineage>
</organism>